<dbReference type="InterPro" id="IPR027417">
    <property type="entry name" value="P-loop_NTPase"/>
</dbReference>
<dbReference type="GO" id="GO:0016787">
    <property type="term" value="F:hydrolase activity"/>
    <property type="evidence" value="ECO:0007669"/>
    <property type="project" value="UniProtKB-KW"/>
</dbReference>
<keyword evidence="1" id="KW-0479">Metal-binding</keyword>
<dbReference type="GO" id="GO:0008094">
    <property type="term" value="F:ATP-dependent activity, acting on DNA"/>
    <property type="evidence" value="ECO:0007669"/>
    <property type="project" value="TreeGrafter"/>
</dbReference>
<dbReference type="Gene3D" id="3.30.40.10">
    <property type="entry name" value="Zinc/RING finger domain, C3HC4 (zinc finger)"/>
    <property type="match status" value="1"/>
</dbReference>
<dbReference type="InterPro" id="IPR050628">
    <property type="entry name" value="SNF2_RAD54_helicase_TF"/>
</dbReference>
<keyword evidence="12" id="KW-1185">Reference proteome</keyword>
<proteinExistence type="predicted"/>
<dbReference type="GO" id="GO:0005634">
    <property type="term" value="C:nucleus"/>
    <property type="evidence" value="ECO:0007669"/>
    <property type="project" value="TreeGrafter"/>
</dbReference>
<dbReference type="STRING" id="225164.V4BDQ4"/>
<dbReference type="SUPFAM" id="SSF57850">
    <property type="entry name" value="RING/U-box"/>
    <property type="match status" value="1"/>
</dbReference>
<dbReference type="Pfam" id="PF00271">
    <property type="entry name" value="Helicase_C"/>
    <property type="match status" value="1"/>
</dbReference>
<evidence type="ECO:0000256" key="5">
    <source>
        <dbReference type="ARBA" id="ARBA00022806"/>
    </source>
</evidence>
<dbReference type="GO" id="GO:0006281">
    <property type="term" value="P:DNA repair"/>
    <property type="evidence" value="ECO:0007669"/>
    <property type="project" value="TreeGrafter"/>
</dbReference>
<dbReference type="PANTHER" id="PTHR45626:SF17">
    <property type="entry name" value="HELICASE-LIKE TRANSCRIPTION FACTOR"/>
    <property type="match status" value="1"/>
</dbReference>
<dbReference type="CTD" id="20235058"/>
<keyword evidence="2" id="KW-0547">Nucleotide-binding</keyword>
<dbReference type="Gene3D" id="3.40.50.300">
    <property type="entry name" value="P-loop containing nucleotide triphosphate hydrolases"/>
    <property type="match status" value="1"/>
</dbReference>
<dbReference type="OrthoDB" id="6158115at2759"/>
<keyword evidence="7" id="KW-0067">ATP-binding</keyword>
<dbReference type="RefSeq" id="XP_009062413.1">
    <property type="nucleotide sequence ID" value="XM_009064165.1"/>
</dbReference>
<keyword evidence="6" id="KW-0862">Zinc</keyword>
<evidence type="ECO:0000313" key="12">
    <source>
        <dbReference type="Proteomes" id="UP000030746"/>
    </source>
</evidence>
<feature type="domain" description="RING-type" evidence="9">
    <location>
        <begin position="39"/>
        <end position="81"/>
    </location>
</feature>
<dbReference type="PROSITE" id="PS50089">
    <property type="entry name" value="ZF_RING_2"/>
    <property type="match status" value="1"/>
</dbReference>
<dbReference type="InterPro" id="IPR017907">
    <property type="entry name" value="Znf_RING_CS"/>
</dbReference>
<organism evidence="11 12">
    <name type="scientific">Lottia gigantea</name>
    <name type="common">Giant owl limpet</name>
    <dbReference type="NCBI Taxonomy" id="225164"/>
    <lineage>
        <taxon>Eukaryota</taxon>
        <taxon>Metazoa</taxon>
        <taxon>Spiralia</taxon>
        <taxon>Lophotrochozoa</taxon>
        <taxon>Mollusca</taxon>
        <taxon>Gastropoda</taxon>
        <taxon>Patellogastropoda</taxon>
        <taxon>Lottioidea</taxon>
        <taxon>Lottiidae</taxon>
        <taxon>Lottia</taxon>
    </lineage>
</organism>
<keyword evidence="4" id="KW-0378">Hydrolase</keyword>
<dbReference type="SUPFAM" id="SSF52540">
    <property type="entry name" value="P-loop containing nucleoside triphosphate hydrolases"/>
    <property type="match status" value="1"/>
</dbReference>
<dbReference type="InterPro" id="IPR049730">
    <property type="entry name" value="SNF2/RAD54-like_C"/>
</dbReference>
<dbReference type="GeneID" id="20235058"/>
<evidence type="ECO:0000259" key="10">
    <source>
        <dbReference type="PROSITE" id="PS51194"/>
    </source>
</evidence>
<dbReference type="SMART" id="SM00184">
    <property type="entry name" value="RING"/>
    <property type="match status" value="1"/>
</dbReference>
<evidence type="ECO:0000313" key="11">
    <source>
        <dbReference type="EMBL" id="ESO86899.1"/>
    </source>
</evidence>
<evidence type="ECO:0000256" key="7">
    <source>
        <dbReference type="ARBA" id="ARBA00022840"/>
    </source>
</evidence>
<dbReference type="Pfam" id="PF00097">
    <property type="entry name" value="zf-C3HC4"/>
    <property type="match status" value="1"/>
</dbReference>
<dbReference type="KEGG" id="lgi:LOTGIDRAFT_146013"/>
<evidence type="ECO:0008006" key="13">
    <source>
        <dbReference type="Google" id="ProtNLM"/>
    </source>
</evidence>
<dbReference type="AlphaFoldDB" id="V4BDQ4"/>
<accession>V4BDQ4</accession>
<evidence type="ECO:0000256" key="6">
    <source>
        <dbReference type="ARBA" id="ARBA00022833"/>
    </source>
</evidence>
<dbReference type="InterPro" id="IPR001650">
    <property type="entry name" value="Helicase_C-like"/>
</dbReference>
<evidence type="ECO:0000256" key="4">
    <source>
        <dbReference type="ARBA" id="ARBA00022801"/>
    </source>
</evidence>
<dbReference type="GO" id="GO:0005524">
    <property type="term" value="F:ATP binding"/>
    <property type="evidence" value="ECO:0007669"/>
    <property type="project" value="UniProtKB-KW"/>
</dbReference>
<dbReference type="HOGENOM" id="CLU_1273511_0_0_1"/>
<evidence type="ECO:0000256" key="1">
    <source>
        <dbReference type="ARBA" id="ARBA00022723"/>
    </source>
</evidence>
<keyword evidence="3 8" id="KW-0863">Zinc-finger</keyword>
<dbReference type="CDD" id="cd18793">
    <property type="entry name" value="SF2_C_SNF"/>
    <property type="match status" value="1"/>
</dbReference>
<dbReference type="PROSITE" id="PS00518">
    <property type="entry name" value="ZF_RING_1"/>
    <property type="match status" value="1"/>
</dbReference>
<dbReference type="GO" id="GO:0004386">
    <property type="term" value="F:helicase activity"/>
    <property type="evidence" value="ECO:0007669"/>
    <property type="project" value="UniProtKB-KW"/>
</dbReference>
<dbReference type="OMA" id="ICKCEAV"/>
<dbReference type="PANTHER" id="PTHR45626">
    <property type="entry name" value="TRANSCRIPTION TERMINATION FACTOR 2-RELATED"/>
    <property type="match status" value="1"/>
</dbReference>
<evidence type="ECO:0000256" key="8">
    <source>
        <dbReference type="PROSITE-ProRule" id="PRU00175"/>
    </source>
</evidence>
<name>V4BDQ4_LOTGI</name>
<dbReference type="InterPro" id="IPR018957">
    <property type="entry name" value="Znf_C3HC4_RING-type"/>
</dbReference>
<protein>
    <recommendedName>
        <fullName evidence="13">RING-type domain-containing protein</fullName>
    </recommendedName>
</protein>
<feature type="domain" description="Helicase C-terminal" evidence="10">
    <location>
        <begin position="113"/>
        <end position="217"/>
    </location>
</feature>
<evidence type="ECO:0000259" key="9">
    <source>
        <dbReference type="PROSITE" id="PS50089"/>
    </source>
</evidence>
<evidence type="ECO:0000256" key="3">
    <source>
        <dbReference type="ARBA" id="ARBA00022771"/>
    </source>
</evidence>
<keyword evidence="5" id="KW-0347">Helicase</keyword>
<dbReference type="Proteomes" id="UP000030746">
    <property type="component" value="Unassembled WGS sequence"/>
</dbReference>
<gene>
    <name evidence="11" type="ORF">LOTGIDRAFT_146013</name>
</gene>
<dbReference type="InterPro" id="IPR013083">
    <property type="entry name" value="Znf_RING/FYVE/PHD"/>
</dbReference>
<evidence type="ECO:0000256" key="2">
    <source>
        <dbReference type="ARBA" id="ARBA00022741"/>
    </source>
</evidence>
<sequence length="217" mass="24201">MDGGNQPQDDTTDLIDDETKQKLIDDLLAVLNSGSDEECSICLDSLKHPVITPCAHVYCRTCIENVIQQNNTMTTACPMCREEIKLGFWFGVPEKQQPEIPVITDENWQSSSKVDALMKALVQQRIDDPTVKSIIVSQFTSLLTLIEVPLRLNGFKFARLDGKMTNKKRVDNMEMFMDPSLDSPTIFLLSLKAGGVGLDLKAASRVFLMDPVSISFQ</sequence>
<reference evidence="11 12" key="1">
    <citation type="journal article" date="2013" name="Nature">
        <title>Insights into bilaterian evolution from three spiralian genomes.</title>
        <authorList>
            <person name="Simakov O."/>
            <person name="Marletaz F."/>
            <person name="Cho S.J."/>
            <person name="Edsinger-Gonzales E."/>
            <person name="Havlak P."/>
            <person name="Hellsten U."/>
            <person name="Kuo D.H."/>
            <person name="Larsson T."/>
            <person name="Lv J."/>
            <person name="Arendt D."/>
            <person name="Savage R."/>
            <person name="Osoegawa K."/>
            <person name="de Jong P."/>
            <person name="Grimwood J."/>
            <person name="Chapman J.A."/>
            <person name="Shapiro H."/>
            <person name="Aerts A."/>
            <person name="Otillar R.P."/>
            <person name="Terry A.Y."/>
            <person name="Boore J.L."/>
            <person name="Grigoriev I.V."/>
            <person name="Lindberg D.R."/>
            <person name="Seaver E.C."/>
            <person name="Weisblat D.A."/>
            <person name="Putnam N.H."/>
            <person name="Rokhsar D.S."/>
        </authorList>
    </citation>
    <scope>NUCLEOTIDE SEQUENCE [LARGE SCALE GENOMIC DNA]</scope>
</reference>
<dbReference type="InterPro" id="IPR001841">
    <property type="entry name" value="Znf_RING"/>
</dbReference>
<dbReference type="GO" id="GO:0008270">
    <property type="term" value="F:zinc ion binding"/>
    <property type="evidence" value="ECO:0007669"/>
    <property type="project" value="UniProtKB-KW"/>
</dbReference>
<dbReference type="PROSITE" id="PS51194">
    <property type="entry name" value="HELICASE_CTER"/>
    <property type="match status" value="1"/>
</dbReference>
<dbReference type="EMBL" id="KB202961">
    <property type="protein sequence ID" value="ESO86899.1"/>
    <property type="molecule type" value="Genomic_DNA"/>
</dbReference>